<sequence>MKDPGSDIILCHGHSSSILKELWKKIQRKHGQCEPDELIRIFYTWITTNIRYDVDKYRVLVDSDTSEIIRSTKLDDHCFAIEALTSQKALCTGFTDLLYHMCRYSGITCIKVDGHVKGCGYLPGDKFNINQPNHQWIAVYVGQEWKLVDPTWDSGYFSRRTGLFVSHATSRYLFTSPKVFIGDHLPLETRWQLLEENIIDLNTFENQPKFGSIFHLYQFTCSIKEAVTIVSTGSTYSIQVGCDSAKFRLTVNSLFVIVRELASDLLVADLTSLTFDEAFNTAQVNLTPSFPSTFLVELYLCGTTGREHVISSLLIVQSSIIRCPLIHKIYSNHDILSDLSISPIRPRDSSLFVLAVKSITGLDLKVFVYRITNRRMIPIRGLIQNCYPERKLMFNIPEDGVYKFVIYGRDLDLSGSYNKLYTSINFIERCG</sequence>
<reference evidence="2" key="1">
    <citation type="journal article" date="2023" name="Mol. Biol. Evol.">
        <title>Third-Generation Sequencing Reveals the Adaptive Role of the Epigenome in Three Deep-Sea Polychaetes.</title>
        <authorList>
            <person name="Perez M."/>
            <person name="Aroh O."/>
            <person name="Sun Y."/>
            <person name="Lan Y."/>
            <person name="Juniper S.K."/>
            <person name="Young C.R."/>
            <person name="Angers B."/>
            <person name="Qian P.Y."/>
        </authorList>
    </citation>
    <scope>NUCLEOTIDE SEQUENCE</scope>
    <source>
        <strain evidence="2">P08H-3</strain>
    </source>
</reference>
<evidence type="ECO:0000313" key="2">
    <source>
        <dbReference type="EMBL" id="KAK2142299.1"/>
    </source>
</evidence>
<dbReference type="InterPro" id="IPR052557">
    <property type="entry name" value="CAP/Cytokinesis_protein"/>
</dbReference>
<protein>
    <recommendedName>
        <fullName evidence="1">Transglutaminase-like domain-containing protein</fullName>
    </recommendedName>
</protein>
<dbReference type="AlphaFoldDB" id="A0AAD9MTD3"/>
<feature type="domain" description="Transglutaminase-like" evidence="1">
    <location>
        <begin position="34"/>
        <end position="150"/>
    </location>
</feature>
<gene>
    <name evidence="2" type="ORF">LSH36_974g01031</name>
</gene>
<keyword evidence="3" id="KW-1185">Reference proteome</keyword>
<accession>A0AAD9MTD3</accession>
<dbReference type="GO" id="GO:0005737">
    <property type="term" value="C:cytoplasm"/>
    <property type="evidence" value="ECO:0007669"/>
    <property type="project" value="TreeGrafter"/>
</dbReference>
<dbReference type="InterPro" id="IPR038765">
    <property type="entry name" value="Papain-like_cys_pep_sf"/>
</dbReference>
<dbReference type="PANTHER" id="PTHR46333">
    <property type="entry name" value="CYTOKINESIS PROTEIN 3"/>
    <property type="match status" value="1"/>
</dbReference>
<comment type="caution">
    <text evidence="2">The sequence shown here is derived from an EMBL/GenBank/DDBJ whole genome shotgun (WGS) entry which is preliminary data.</text>
</comment>
<evidence type="ECO:0000313" key="3">
    <source>
        <dbReference type="Proteomes" id="UP001208570"/>
    </source>
</evidence>
<proteinExistence type="predicted"/>
<organism evidence="2 3">
    <name type="scientific">Paralvinella palmiformis</name>
    <dbReference type="NCBI Taxonomy" id="53620"/>
    <lineage>
        <taxon>Eukaryota</taxon>
        <taxon>Metazoa</taxon>
        <taxon>Spiralia</taxon>
        <taxon>Lophotrochozoa</taxon>
        <taxon>Annelida</taxon>
        <taxon>Polychaeta</taxon>
        <taxon>Sedentaria</taxon>
        <taxon>Canalipalpata</taxon>
        <taxon>Terebellida</taxon>
        <taxon>Terebelliformia</taxon>
        <taxon>Alvinellidae</taxon>
        <taxon>Paralvinella</taxon>
    </lineage>
</organism>
<dbReference type="PANTHER" id="PTHR46333:SF2">
    <property type="entry name" value="CYTOKINESIS PROTEIN 3"/>
    <property type="match status" value="1"/>
</dbReference>
<dbReference type="Pfam" id="PF01841">
    <property type="entry name" value="Transglut_core"/>
    <property type="match status" value="1"/>
</dbReference>
<dbReference type="SUPFAM" id="SSF54001">
    <property type="entry name" value="Cysteine proteinases"/>
    <property type="match status" value="1"/>
</dbReference>
<dbReference type="Proteomes" id="UP001208570">
    <property type="component" value="Unassembled WGS sequence"/>
</dbReference>
<name>A0AAD9MTD3_9ANNE</name>
<evidence type="ECO:0000259" key="1">
    <source>
        <dbReference type="Pfam" id="PF01841"/>
    </source>
</evidence>
<dbReference type="Gene3D" id="3.10.620.30">
    <property type="match status" value="1"/>
</dbReference>
<dbReference type="EMBL" id="JAODUP010000974">
    <property type="protein sequence ID" value="KAK2142299.1"/>
    <property type="molecule type" value="Genomic_DNA"/>
</dbReference>
<dbReference type="InterPro" id="IPR002931">
    <property type="entry name" value="Transglutaminase-like"/>
</dbReference>